<sequence length="289" mass="31039">MGLRDRVGDVRRTASAALDTGAKAARVTGRGAAQVGGTAAAKARDGNDWVLEQLASVPPPVLPLTEEWRLSIGAIIARHPKAPQLIGRLLAPLDRFGAIAVGPAGIGFDGDYVEWERVTEVRTRTVTELACGAIWDFAIDDLRDRLPPVPGRKWAVTKVLQIVMAMSVDLEDRMEDPPEGELPDRVACEIVYRGRIRKEKTVTAGLFSSLALCTMPHIGEALALTAADRGVPVVNAAPHKTLSVNERVATLRKRRAALAATAAELNAADPPADSENDDLVDDRPERSSR</sequence>
<keyword evidence="3" id="KW-1185">Reference proteome</keyword>
<name>A0ABN0WSH0_9ACTN</name>
<protein>
    <submittedName>
        <fullName evidence="2">Uncharacterized protein</fullName>
    </submittedName>
</protein>
<reference evidence="2 3" key="1">
    <citation type="journal article" date="2019" name="Int. J. Syst. Evol. Microbiol.">
        <title>The Global Catalogue of Microorganisms (GCM) 10K type strain sequencing project: providing services to taxonomists for standard genome sequencing and annotation.</title>
        <authorList>
            <consortium name="The Broad Institute Genomics Platform"/>
            <consortium name="The Broad Institute Genome Sequencing Center for Infectious Disease"/>
            <person name="Wu L."/>
            <person name="Ma J."/>
        </authorList>
    </citation>
    <scope>NUCLEOTIDE SEQUENCE [LARGE SCALE GENOMIC DNA]</scope>
    <source>
        <strain evidence="2 3">JCM 3146</strain>
    </source>
</reference>
<evidence type="ECO:0000313" key="3">
    <source>
        <dbReference type="Proteomes" id="UP001501822"/>
    </source>
</evidence>
<comment type="caution">
    <text evidence="2">The sequence shown here is derived from an EMBL/GenBank/DDBJ whole genome shotgun (WGS) entry which is preliminary data.</text>
</comment>
<dbReference type="RefSeq" id="WP_252808416.1">
    <property type="nucleotide sequence ID" value="NZ_BAAABM010000037.1"/>
</dbReference>
<dbReference type="EMBL" id="BAAABM010000037">
    <property type="protein sequence ID" value="GAA0345578.1"/>
    <property type="molecule type" value="Genomic_DNA"/>
</dbReference>
<evidence type="ECO:0000256" key="1">
    <source>
        <dbReference type="SAM" id="MobiDB-lite"/>
    </source>
</evidence>
<gene>
    <name evidence="2" type="ORF">GCM10010151_38930</name>
</gene>
<organism evidence="2 3">
    <name type="scientific">Actinoallomurus spadix</name>
    <dbReference type="NCBI Taxonomy" id="79912"/>
    <lineage>
        <taxon>Bacteria</taxon>
        <taxon>Bacillati</taxon>
        <taxon>Actinomycetota</taxon>
        <taxon>Actinomycetes</taxon>
        <taxon>Streptosporangiales</taxon>
        <taxon>Thermomonosporaceae</taxon>
        <taxon>Actinoallomurus</taxon>
    </lineage>
</organism>
<evidence type="ECO:0000313" key="2">
    <source>
        <dbReference type="EMBL" id="GAA0345578.1"/>
    </source>
</evidence>
<feature type="region of interest" description="Disordered" evidence="1">
    <location>
        <begin position="262"/>
        <end position="289"/>
    </location>
</feature>
<dbReference type="Proteomes" id="UP001501822">
    <property type="component" value="Unassembled WGS sequence"/>
</dbReference>
<proteinExistence type="predicted"/>
<accession>A0ABN0WSH0</accession>